<feature type="compositionally biased region" description="Low complexity" evidence="1">
    <location>
        <begin position="94"/>
        <end position="117"/>
    </location>
</feature>
<keyword evidence="2" id="KW-0812">Transmembrane</keyword>
<dbReference type="Proteomes" id="UP000059680">
    <property type="component" value="Chromosome 2"/>
</dbReference>
<evidence type="ECO:0000313" key="4">
    <source>
        <dbReference type="Proteomes" id="UP000059680"/>
    </source>
</evidence>
<keyword evidence="2" id="KW-1133">Transmembrane helix</keyword>
<feature type="transmembrane region" description="Helical" evidence="2">
    <location>
        <begin position="264"/>
        <end position="283"/>
    </location>
</feature>
<dbReference type="AlphaFoldDB" id="A0A0P0VK01"/>
<dbReference type="Gramene" id="Os02t0538550-00">
    <property type="protein sequence ID" value="Os02t0538550-00"/>
    <property type="gene ID" value="Os02g0538550"/>
</dbReference>
<name>A0A0P0VK01_ORYSJ</name>
<reference evidence="3 4" key="3">
    <citation type="journal article" date="2013" name="Rice">
        <title>Improvement of the Oryza sativa Nipponbare reference genome using next generation sequence and optical map data.</title>
        <authorList>
            <person name="Kawahara Y."/>
            <person name="de la Bastide M."/>
            <person name="Hamilton J.P."/>
            <person name="Kanamori H."/>
            <person name="McCombie W.R."/>
            <person name="Ouyang S."/>
            <person name="Schwartz D.C."/>
            <person name="Tanaka T."/>
            <person name="Wu J."/>
            <person name="Zhou S."/>
            <person name="Childs K.L."/>
            <person name="Davidson R.M."/>
            <person name="Lin H."/>
            <person name="Quesada-Ocampo L."/>
            <person name="Vaillancourt B."/>
            <person name="Sakai H."/>
            <person name="Lee S.S."/>
            <person name="Kim J."/>
            <person name="Numa H."/>
            <person name="Itoh T."/>
            <person name="Buell C.R."/>
            <person name="Matsumoto T."/>
        </authorList>
    </citation>
    <scope>NUCLEOTIDE SEQUENCE [LARGE SCALE GENOMIC DNA]</scope>
    <source>
        <strain evidence="4">cv. Nipponbare</strain>
    </source>
</reference>
<sequence>MLRQWCSRANDGTRAPLGRLFLEESRGSFDRWSSSTYVVVVFRGGVRRGRPGRRAAGELLSLDSRRRPRLGLGLPTPAQEERLNGFHGAVAPHSSSSSAAATTTARRSSCSSPSRRQQQGERRRSLQAQTQADAGKRPQDGTGRRRRRDRHGRRHAQDSLQRQVPLLRSPPCRRGTASRQTGALRRSAPSGTSRWPTTARALAPAGRSGLAPDGAAPTSLPPDAPPMEKAGGRERERGVSEREWGPGRKKGRRGWMICGSHNTLFVPMTYGSYFFLIFVFVLMPCKRHMGQRLGQDCHVDTTSAKTTSKTTEGHCLHRF</sequence>
<dbReference type="EMBL" id="AP014958">
    <property type="protein sequence ID" value="BAS79085.1"/>
    <property type="molecule type" value="Genomic_DNA"/>
</dbReference>
<keyword evidence="2" id="KW-0472">Membrane</keyword>
<reference evidence="3 4" key="2">
    <citation type="journal article" date="2013" name="Plant Cell Physiol.">
        <title>Rice Annotation Project Database (RAP-DB): an integrative and interactive database for rice genomics.</title>
        <authorList>
            <person name="Sakai H."/>
            <person name="Lee S.S."/>
            <person name="Tanaka T."/>
            <person name="Numa H."/>
            <person name="Kim J."/>
            <person name="Kawahara Y."/>
            <person name="Wakimoto H."/>
            <person name="Yang C.C."/>
            <person name="Iwamoto M."/>
            <person name="Abe T."/>
            <person name="Yamada Y."/>
            <person name="Muto A."/>
            <person name="Inokuchi H."/>
            <person name="Ikemura T."/>
            <person name="Matsumoto T."/>
            <person name="Sasaki T."/>
            <person name="Itoh T."/>
        </authorList>
    </citation>
    <scope>NUCLEOTIDE SEQUENCE [LARGE SCALE GENOMIC DNA]</scope>
    <source>
        <strain evidence="4">cv. Nipponbare</strain>
    </source>
</reference>
<proteinExistence type="predicted"/>
<keyword evidence="4" id="KW-1185">Reference proteome</keyword>
<evidence type="ECO:0000256" key="1">
    <source>
        <dbReference type="SAM" id="MobiDB-lite"/>
    </source>
</evidence>
<feature type="compositionally biased region" description="Basic residues" evidence="1">
    <location>
        <begin position="144"/>
        <end position="154"/>
    </location>
</feature>
<gene>
    <name evidence="3" type="ordered locus">Os02g0538550</name>
    <name evidence="3" type="ORF">OSNPB_020538550</name>
</gene>
<organism evidence="3 4">
    <name type="scientific">Oryza sativa subsp. japonica</name>
    <name type="common">Rice</name>
    <dbReference type="NCBI Taxonomy" id="39947"/>
    <lineage>
        <taxon>Eukaryota</taxon>
        <taxon>Viridiplantae</taxon>
        <taxon>Streptophyta</taxon>
        <taxon>Embryophyta</taxon>
        <taxon>Tracheophyta</taxon>
        <taxon>Spermatophyta</taxon>
        <taxon>Magnoliopsida</taxon>
        <taxon>Liliopsida</taxon>
        <taxon>Poales</taxon>
        <taxon>Poaceae</taxon>
        <taxon>BOP clade</taxon>
        <taxon>Oryzoideae</taxon>
        <taxon>Oryzeae</taxon>
        <taxon>Oryzinae</taxon>
        <taxon>Oryza</taxon>
        <taxon>Oryza sativa</taxon>
    </lineage>
</organism>
<evidence type="ECO:0000256" key="2">
    <source>
        <dbReference type="SAM" id="Phobius"/>
    </source>
</evidence>
<protein>
    <submittedName>
        <fullName evidence="3">Os02g0538550 protein</fullName>
    </submittedName>
</protein>
<feature type="region of interest" description="Disordered" evidence="1">
    <location>
        <begin position="88"/>
        <end position="252"/>
    </location>
</feature>
<dbReference type="InParanoid" id="A0A0P0VK01"/>
<feature type="compositionally biased region" description="Basic and acidic residues" evidence="1">
    <location>
        <begin position="134"/>
        <end position="143"/>
    </location>
</feature>
<dbReference type="PaxDb" id="39947-A0A0P0VK01"/>
<evidence type="ECO:0000313" key="3">
    <source>
        <dbReference type="EMBL" id="BAS79085.1"/>
    </source>
</evidence>
<feature type="compositionally biased region" description="Basic and acidic residues" evidence="1">
    <location>
        <begin position="230"/>
        <end position="246"/>
    </location>
</feature>
<accession>A0A0P0VK01</accession>
<reference evidence="4" key="1">
    <citation type="journal article" date="2005" name="Nature">
        <title>The map-based sequence of the rice genome.</title>
        <authorList>
            <consortium name="International rice genome sequencing project (IRGSP)"/>
            <person name="Matsumoto T."/>
            <person name="Wu J."/>
            <person name="Kanamori H."/>
            <person name="Katayose Y."/>
            <person name="Fujisawa M."/>
            <person name="Namiki N."/>
            <person name="Mizuno H."/>
            <person name="Yamamoto K."/>
            <person name="Antonio B.A."/>
            <person name="Baba T."/>
            <person name="Sakata K."/>
            <person name="Nagamura Y."/>
            <person name="Aoki H."/>
            <person name="Arikawa K."/>
            <person name="Arita K."/>
            <person name="Bito T."/>
            <person name="Chiden Y."/>
            <person name="Fujitsuka N."/>
            <person name="Fukunaka R."/>
            <person name="Hamada M."/>
            <person name="Harada C."/>
            <person name="Hayashi A."/>
            <person name="Hijishita S."/>
            <person name="Honda M."/>
            <person name="Hosokawa S."/>
            <person name="Ichikawa Y."/>
            <person name="Idonuma A."/>
            <person name="Iijima M."/>
            <person name="Ikeda M."/>
            <person name="Ikeno M."/>
            <person name="Ito K."/>
            <person name="Ito S."/>
            <person name="Ito T."/>
            <person name="Ito Y."/>
            <person name="Ito Y."/>
            <person name="Iwabuchi A."/>
            <person name="Kamiya K."/>
            <person name="Karasawa W."/>
            <person name="Kurita K."/>
            <person name="Katagiri S."/>
            <person name="Kikuta A."/>
            <person name="Kobayashi H."/>
            <person name="Kobayashi N."/>
            <person name="Machita K."/>
            <person name="Maehara T."/>
            <person name="Masukawa M."/>
            <person name="Mizubayashi T."/>
            <person name="Mukai Y."/>
            <person name="Nagasaki H."/>
            <person name="Nagata Y."/>
            <person name="Naito S."/>
            <person name="Nakashima M."/>
            <person name="Nakama Y."/>
            <person name="Nakamichi Y."/>
            <person name="Nakamura M."/>
            <person name="Meguro A."/>
            <person name="Negishi M."/>
            <person name="Ohta I."/>
            <person name="Ohta T."/>
            <person name="Okamoto M."/>
            <person name="Ono N."/>
            <person name="Saji S."/>
            <person name="Sakaguchi M."/>
            <person name="Sakai K."/>
            <person name="Shibata M."/>
            <person name="Shimokawa T."/>
            <person name="Song J."/>
            <person name="Takazaki Y."/>
            <person name="Terasawa K."/>
            <person name="Tsugane M."/>
            <person name="Tsuji K."/>
            <person name="Ueda S."/>
            <person name="Waki K."/>
            <person name="Yamagata H."/>
            <person name="Yamamoto M."/>
            <person name="Yamamoto S."/>
            <person name="Yamane H."/>
            <person name="Yoshiki S."/>
            <person name="Yoshihara R."/>
            <person name="Yukawa K."/>
            <person name="Zhong H."/>
            <person name="Yano M."/>
            <person name="Yuan Q."/>
            <person name="Ouyang S."/>
            <person name="Liu J."/>
            <person name="Jones K.M."/>
            <person name="Gansberger K."/>
            <person name="Moffat K."/>
            <person name="Hill J."/>
            <person name="Bera J."/>
            <person name="Fadrosh D."/>
            <person name="Jin S."/>
            <person name="Johri S."/>
            <person name="Kim M."/>
            <person name="Overton L."/>
            <person name="Reardon M."/>
            <person name="Tsitrin T."/>
            <person name="Vuong H."/>
            <person name="Weaver B."/>
            <person name="Ciecko A."/>
            <person name="Tallon L."/>
            <person name="Jackson J."/>
            <person name="Pai G."/>
            <person name="Aken S.V."/>
            <person name="Utterback T."/>
            <person name="Reidmuller S."/>
            <person name="Feldblyum T."/>
            <person name="Hsiao J."/>
            <person name="Zismann V."/>
            <person name="Iobst S."/>
            <person name="de Vazeille A.R."/>
            <person name="Buell C.R."/>
            <person name="Ying K."/>
            <person name="Li Y."/>
            <person name="Lu T."/>
            <person name="Huang Y."/>
            <person name="Zhao Q."/>
            <person name="Feng Q."/>
            <person name="Zhang L."/>
            <person name="Zhu J."/>
            <person name="Weng Q."/>
            <person name="Mu J."/>
            <person name="Lu Y."/>
            <person name="Fan D."/>
            <person name="Liu Y."/>
            <person name="Guan J."/>
            <person name="Zhang Y."/>
            <person name="Yu S."/>
            <person name="Liu X."/>
            <person name="Zhang Y."/>
            <person name="Hong G."/>
            <person name="Han B."/>
            <person name="Choisne N."/>
            <person name="Demange N."/>
            <person name="Orjeda G."/>
            <person name="Samain S."/>
            <person name="Cattolico L."/>
            <person name="Pelletier E."/>
            <person name="Couloux A."/>
            <person name="Segurens B."/>
            <person name="Wincker P."/>
            <person name="D'Hont A."/>
            <person name="Scarpelli C."/>
            <person name="Weissenbach J."/>
            <person name="Salanoubat M."/>
            <person name="Quetier F."/>
            <person name="Yu Y."/>
            <person name="Kim H.R."/>
            <person name="Rambo T."/>
            <person name="Currie J."/>
            <person name="Collura K."/>
            <person name="Luo M."/>
            <person name="Yang T."/>
            <person name="Ammiraju J.S.S."/>
            <person name="Engler F."/>
            <person name="Soderlund C."/>
            <person name="Wing R.A."/>
            <person name="Palmer L.E."/>
            <person name="de la Bastide M."/>
            <person name="Spiegel L."/>
            <person name="Nascimento L."/>
            <person name="Zutavern T."/>
            <person name="O'Shaughnessy A."/>
            <person name="Dike S."/>
            <person name="Dedhia N."/>
            <person name="Preston R."/>
            <person name="Balija V."/>
            <person name="McCombie W.R."/>
            <person name="Chow T."/>
            <person name="Chen H."/>
            <person name="Chung M."/>
            <person name="Chen C."/>
            <person name="Shaw J."/>
            <person name="Wu H."/>
            <person name="Hsiao K."/>
            <person name="Chao Y."/>
            <person name="Chu M."/>
            <person name="Cheng C."/>
            <person name="Hour A."/>
            <person name="Lee P."/>
            <person name="Lin S."/>
            <person name="Lin Y."/>
            <person name="Liou J."/>
            <person name="Liu S."/>
            <person name="Hsing Y."/>
            <person name="Raghuvanshi S."/>
            <person name="Mohanty A."/>
            <person name="Bharti A.K."/>
            <person name="Gaur A."/>
            <person name="Gupta V."/>
            <person name="Kumar D."/>
            <person name="Ravi V."/>
            <person name="Vij S."/>
            <person name="Kapur A."/>
            <person name="Khurana P."/>
            <person name="Khurana P."/>
            <person name="Khurana J.P."/>
            <person name="Tyagi A.K."/>
            <person name="Gaikwad K."/>
            <person name="Singh A."/>
            <person name="Dalal V."/>
            <person name="Srivastava S."/>
            <person name="Dixit A."/>
            <person name="Pal A.K."/>
            <person name="Ghazi I.A."/>
            <person name="Yadav M."/>
            <person name="Pandit A."/>
            <person name="Bhargava A."/>
            <person name="Sureshbabu K."/>
            <person name="Batra K."/>
            <person name="Sharma T.R."/>
            <person name="Mohapatra T."/>
            <person name="Singh N.K."/>
            <person name="Messing J."/>
            <person name="Nelson A.B."/>
            <person name="Fuks G."/>
            <person name="Kavchok S."/>
            <person name="Keizer G."/>
            <person name="Linton E."/>
            <person name="Llaca V."/>
            <person name="Song R."/>
            <person name="Tanyolac B."/>
            <person name="Young S."/>
            <person name="Ho-Il K."/>
            <person name="Hahn J.H."/>
            <person name="Sangsakoo G."/>
            <person name="Vanavichit A."/>
            <person name="de Mattos Luiz.A.T."/>
            <person name="Zimmer P.D."/>
            <person name="Malone G."/>
            <person name="Dellagostin O."/>
            <person name="de Oliveira A.C."/>
            <person name="Bevan M."/>
            <person name="Bancroft I."/>
            <person name="Minx P."/>
            <person name="Cordum H."/>
            <person name="Wilson R."/>
            <person name="Cheng Z."/>
            <person name="Jin W."/>
            <person name="Jiang J."/>
            <person name="Leong S.A."/>
            <person name="Iwama H."/>
            <person name="Gojobori T."/>
            <person name="Itoh T."/>
            <person name="Niimura Y."/>
            <person name="Fujii Y."/>
            <person name="Habara T."/>
            <person name="Sakai H."/>
            <person name="Sato Y."/>
            <person name="Wilson G."/>
            <person name="Kumar K."/>
            <person name="McCouch S."/>
            <person name="Juretic N."/>
            <person name="Hoen D."/>
            <person name="Wright S."/>
            <person name="Bruskiewich R."/>
            <person name="Bureau T."/>
            <person name="Miyao A."/>
            <person name="Hirochika H."/>
            <person name="Nishikawa T."/>
            <person name="Kadowaki K."/>
            <person name="Sugiura M."/>
            <person name="Burr B."/>
            <person name="Sasaki T."/>
        </authorList>
    </citation>
    <scope>NUCLEOTIDE SEQUENCE [LARGE SCALE GENOMIC DNA]</scope>
    <source>
        <strain evidence="4">cv. Nipponbare</strain>
    </source>
</reference>